<protein>
    <submittedName>
        <fullName evidence="2">Uncharacterized protein</fullName>
    </submittedName>
</protein>
<accession>A0AAD5TYB3</accession>
<feature type="transmembrane region" description="Helical" evidence="1">
    <location>
        <begin position="67"/>
        <end position="86"/>
    </location>
</feature>
<dbReference type="Proteomes" id="UP001211065">
    <property type="component" value="Unassembled WGS sequence"/>
</dbReference>
<keyword evidence="1" id="KW-0812">Transmembrane</keyword>
<dbReference type="AlphaFoldDB" id="A0AAD5TYB3"/>
<sequence>MSFYAGITEFFFNLMMIKTVIYSMKGAVKKKVQKVAKLKMISMLIASISLEIFAGILYVGAGQIVEIKAIATIPTFVHLIISTMLLEMLNNISQMVKETSKRQSIQTSTEILSSKNTNLIADSQLNWADEINIPAKHFGYFDNSS</sequence>
<evidence type="ECO:0000256" key="1">
    <source>
        <dbReference type="SAM" id="Phobius"/>
    </source>
</evidence>
<proteinExistence type="predicted"/>
<feature type="transmembrane region" description="Helical" evidence="1">
    <location>
        <begin position="40"/>
        <end position="61"/>
    </location>
</feature>
<comment type="caution">
    <text evidence="2">The sequence shown here is derived from an EMBL/GenBank/DDBJ whole genome shotgun (WGS) entry which is preliminary data.</text>
</comment>
<feature type="transmembrane region" description="Helical" evidence="1">
    <location>
        <begin position="6"/>
        <end position="28"/>
    </location>
</feature>
<dbReference type="EMBL" id="JADGJW010000509">
    <property type="protein sequence ID" value="KAJ3215946.1"/>
    <property type="molecule type" value="Genomic_DNA"/>
</dbReference>
<organism evidence="2 3">
    <name type="scientific">Clydaea vesicula</name>
    <dbReference type="NCBI Taxonomy" id="447962"/>
    <lineage>
        <taxon>Eukaryota</taxon>
        <taxon>Fungi</taxon>
        <taxon>Fungi incertae sedis</taxon>
        <taxon>Chytridiomycota</taxon>
        <taxon>Chytridiomycota incertae sedis</taxon>
        <taxon>Chytridiomycetes</taxon>
        <taxon>Lobulomycetales</taxon>
        <taxon>Lobulomycetaceae</taxon>
        <taxon>Clydaea</taxon>
    </lineage>
</organism>
<keyword evidence="3" id="KW-1185">Reference proteome</keyword>
<keyword evidence="1" id="KW-0472">Membrane</keyword>
<name>A0AAD5TYB3_9FUNG</name>
<evidence type="ECO:0000313" key="3">
    <source>
        <dbReference type="Proteomes" id="UP001211065"/>
    </source>
</evidence>
<reference evidence="2" key="1">
    <citation type="submission" date="2020-05" db="EMBL/GenBank/DDBJ databases">
        <title>Phylogenomic resolution of chytrid fungi.</title>
        <authorList>
            <person name="Stajich J.E."/>
            <person name="Amses K."/>
            <person name="Simmons R."/>
            <person name="Seto K."/>
            <person name="Myers J."/>
            <person name="Bonds A."/>
            <person name="Quandt C.A."/>
            <person name="Barry K."/>
            <person name="Liu P."/>
            <person name="Grigoriev I."/>
            <person name="Longcore J.E."/>
            <person name="James T.Y."/>
        </authorList>
    </citation>
    <scope>NUCLEOTIDE SEQUENCE</scope>
    <source>
        <strain evidence="2">JEL0476</strain>
    </source>
</reference>
<gene>
    <name evidence="2" type="ORF">HK099_006119</name>
</gene>
<evidence type="ECO:0000313" key="2">
    <source>
        <dbReference type="EMBL" id="KAJ3215946.1"/>
    </source>
</evidence>
<keyword evidence="1" id="KW-1133">Transmembrane helix</keyword>